<protein>
    <recommendedName>
        <fullName evidence="6">Leucine-rich repeat protein</fullName>
    </recommendedName>
</protein>
<evidence type="ECO:0000313" key="5">
    <source>
        <dbReference type="Proteomes" id="UP001146351"/>
    </source>
</evidence>
<evidence type="ECO:0000313" key="4">
    <source>
        <dbReference type="EMBL" id="KAJ5180724.1"/>
    </source>
</evidence>
<evidence type="ECO:0000256" key="1">
    <source>
        <dbReference type="ARBA" id="ARBA00022614"/>
    </source>
</evidence>
<evidence type="ECO:0000256" key="3">
    <source>
        <dbReference type="SAM" id="MobiDB-lite"/>
    </source>
</evidence>
<feature type="compositionally biased region" description="Polar residues" evidence="3">
    <location>
        <begin position="298"/>
        <end position="313"/>
    </location>
</feature>
<comment type="caution">
    <text evidence="4">The sequence shown here is derived from an EMBL/GenBank/DDBJ whole genome shotgun (WGS) entry which is preliminary data.</text>
</comment>
<reference evidence="4" key="1">
    <citation type="submission" date="2022-11" db="EMBL/GenBank/DDBJ databases">
        <authorList>
            <person name="Petersen C."/>
        </authorList>
    </citation>
    <scope>NUCLEOTIDE SEQUENCE</scope>
    <source>
        <strain evidence="4">IBT 21917</strain>
    </source>
</reference>
<accession>A0A9W9IMT2</accession>
<dbReference type="PANTHER" id="PTHR48051:SF1">
    <property type="entry name" value="RAS SUPPRESSOR PROTEIN 1"/>
    <property type="match status" value="1"/>
</dbReference>
<evidence type="ECO:0008006" key="6">
    <source>
        <dbReference type="Google" id="ProtNLM"/>
    </source>
</evidence>
<sequence>MDGQPKPTRPPSGIPRLASRLPLPTSSASKPIRPSPSRERLQADPGLDDRRLRRPSYESLLKKPSSRYLSPAKPLHDAVPETQEPAGATDEAPTPEYESSIVGDDESLSAHETRGRSRPSLSERTIETIAHIPPSPASVKRQSSFFNGASPIRSPSRTPSNVSNYSRSPSRSSTNGSELLAQPVSKLRLPSRSRMSIASPSALPTGNNPDGIDSPSKIRQPSVRQSIAGGISEIGAPPKKTMPGKASKPSSQAPAAKPQRARPSPSVSSKSSISDMGPPERPLQVRKTRKPQPESPSAMRSPSTVSRYVSAASTVPDELTPEQQAENDSRKASKSSNALRESIAKAKAARKAAASDKNAVSQENSTDPWGEVQTEDPFNQLPKGSNTGVLRKRVETARALGTLNIAALSLKEIPQEVIKMYEFDPESTSNWFENVDLVKFIAADNELTELPEAVFPDVSIDDIDLDNDESGPQFGGVEFLDLHGNMLNTLPMGLRRLPNLRFLNLSNNALSMEKLDVIMEIPSLVDLRLANNQLEGSFPSSVGRLTKLEALDLRANALTDLPEELGELTSLKTLDVGENHLTSLPFEALSKLPLVTLNAPKNNLGGTLIPSSVDCLSSLQSLNITHNAVEVFTTNDSLALPSLHSLFVSVNRIRNFPSVSSWQSLLVFSAEDNKLSELPNGFVELKLLKSANFTGNDITRLEDRIGLMDNLSSFLVANNPLRERKLLNMNTDEIKSDMRNRCEPDPQDTDDEGSVATHFTLAPEDPSHGEVWKVKPGGVLDRSYSDLRDVEVENLEMINTDEIRCLYLQNNELNSFPVPALKILAQGLTELDLSNNPLDSSDLLSSPLELPKLQTLSLTAAGLTSLEPLLAHLNAPSLTVLDVSKNRLTGSLPQVRQSFPELKSFIASDNQISILEFEAVQGLQSLDVSNNDIDSLPPRIGLLAAERSPKNWGTGSALRRFEVSGNRFRVPRWQIVTKGTDAVLGYLREHIPSRDLPEWEQEDQVNEEF</sequence>
<reference evidence="4" key="2">
    <citation type="journal article" date="2023" name="IMA Fungus">
        <title>Comparative genomic study of the Penicillium genus elucidates a diverse pangenome and 15 lateral gene transfer events.</title>
        <authorList>
            <person name="Petersen C."/>
            <person name="Sorensen T."/>
            <person name="Nielsen M.R."/>
            <person name="Sondergaard T.E."/>
            <person name="Sorensen J.L."/>
            <person name="Fitzpatrick D.A."/>
            <person name="Frisvad J.C."/>
            <person name="Nielsen K.L."/>
        </authorList>
    </citation>
    <scope>NUCLEOTIDE SEQUENCE</scope>
    <source>
        <strain evidence="4">IBT 21917</strain>
    </source>
</reference>
<dbReference type="EMBL" id="JAPQKO010000002">
    <property type="protein sequence ID" value="KAJ5180724.1"/>
    <property type="molecule type" value="Genomic_DNA"/>
</dbReference>
<dbReference type="PANTHER" id="PTHR48051">
    <property type="match status" value="1"/>
</dbReference>
<proteinExistence type="predicted"/>
<dbReference type="PROSITE" id="PS51450">
    <property type="entry name" value="LRR"/>
    <property type="match status" value="3"/>
</dbReference>
<feature type="region of interest" description="Disordered" evidence="3">
    <location>
        <begin position="1"/>
        <end position="386"/>
    </location>
</feature>
<evidence type="ECO:0000256" key="2">
    <source>
        <dbReference type="ARBA" id="ARBA00022737"/>
    </source>
</evidence>
<organism evidence="4 5">
    <name type="scientific">Penicillium capsulatum</name>
    <dbReference type="NCBI Taxonomy" id="69766"/>
    <lineage>
        <taxon>Eukaryota</taxon>
        <taxon>Fungi</taxon>
        <taxon>Dikarya</taxon>
        <taxon>Ascomycota</taxon>
        <taxon>Pezizomycotina</taxon>
        <taxon>Eurotiomycetes</taxon>
        <taxon>Eurotiomycetidae</taxon>
        <taxon>Eurotiales</taxon>
        <taxon>Aspergillaceae</taxon>
        <taxon>Penicillium</taxon>
    </lineage>
</organism>
<dbReference type="Pfam" id="PF13855">
    <property type="entry name" value="LRR_8"/>
    <property type="match status" value="1"/>
</dbReference>
<dbReference type="OrthoDB" id="676979at2759"/>
<keyword evidence="2" id="KW-0677">Repeat</keyword>
<dbReference type="Gene3D" id="3.80.10.10">
    <property type="entry name" value="Ribonuclease Inhibitor"/>
    <property type="match status" value="4"/>
</dbReference>
<feature type="compositionally biased region" description="Polar residues" evidence="3">
    <location>
        <begin position="140"/>
        <end position="159"/>
    </location>
</feature>
<dbReference type="Proteomes" id="UP001146351">
    <property type="component" value="Unassembled WGS sequence"/>
</dbReference>
<dbReference type="InterPro" id="IPR001611">
    <property type="entry name" value="Leu-rich_rpt"/>
</dbReference>
<dbReference type="SMART" id="SM00364">
    <property type="entry name" value="LRR_BAC"/>
    <property type="match status" value="8"/>
</dbReference>
<gene>
    <name evidence="4" type="ORF">N7492_003934</name>
</gene>
<feature type="compositionally biased region" description="Polar residues" evidence="3">
    <location>
        <begin position="193"/>
        <end position="208"/>
    </location>
</feature>
<dbReference type="AlphaFoldDB" id="A0A9W9IMT2"/>
<feature type="compositionally biased region" description="Low complexity" evidence="3">
    <location>
        <begin position="246"/>
        <end position="274"/>
    </location>
</feature>
<dbReference type="GO" id="GO:0005737">
    <property type="term" value="C:cytoplasm"/>
    <property type="evidence" value="ECO:0007669"/>
    <property type="project" value="TreeGrafter"/>
</dbReference>
<dbReference type="SMART" id="SM00369">
    <property type="entry name" value="LRR_TYP"/>
    <property type="match status" value="8"/>
</dbReference>
<dbReference type="SUPFAM" id="SSF52058">
    <property type="entry name" value="L domain-like"/>
    <property type="match status" value="2"/>
</dbReference>
<keyword evidence="1" id="KW-0433">Leucine-rich repeat</keyword>
<keyword evidence="5" id="KW-1185">Reference proteome</keyword>
<feature type="compositionally biased region" description="Low complexity" evidence="3">
    <location>
        <begin position="160"/>
        <end position="177"/>
    </location>
</feature>
<name>A0A9W9IMT2_9EURO</name>
<dbReference type="InterPro" id="IPR032675">
    <property type="entry name" value="LRR_dom_sf"/>
</dbReference>
<dbReference type="InterPro" id="IPR050216">
    <property type="entry name" value="LRR_domain-containing"/>
</dbReference>
<dbReference type="InterPro" id="IPR003591">
    <property type="entry name" value="Leu-rich_rpt_typical-subtyp"/>
</dbReference>
<feature type="compositionally biased region" description="Basic and acidic residues" evidence="3">
    <location>
        <begin position="36"/>
        <end position="51"/>
    </location>
</feature>